<reference evidence="2" key="1">
    <citation type="submission" date="2016-10" db="EMBL/GenBank/DDBJ databases">
        <authorList>
            <person name="Varghese N."/>
            <person name="Submissions S."/>
        </authorList>
    </citation>
    <scope>NUCLEOTIDE SEQUENCE [LARGE SCALE GENOMIC DNA]</scope>
    <source>
        <strain evidence="2">DSM 26922</strain>
    </source>
</reference>
<evidence type="ECO:0008006" key="3">
    <source>
        <dbReference type="Google" id="ProtNLM"/>
    </source>
</evidence>
<dbReference type="RefSeq" id="WP_089944961.1">
    <property type="nucleotide sequence ID" value="NZ_FNOI01000001.1"/>
</dbReference>
<dbReference type="InterPro" id="IPR006450">
    <property type="entry name" value="Phage_HK97_gp6-like"/>
</dbReference>
<protein>
    <recommendedName>
        <fullName evidence="3">Phage gp6-like head-tail connector protein</fullName>
    </recommendedName>
</protein>
<name>A0A1H2SQK5_9RHOB</name>
<keyword evidence="2" id="KW-1185">Reference proteome</keyword>
<dbReference type="NCBIfam" id="TIGR01560">
    <property type="entry name" value="put_DNA_pack"/>
    <property type="match status" value="1"/>
</dbReference>
<dbReference type="CDD" id="cd08054">
    <property type="entry name" value="gp6"/>
    <property type="match status" value="1"/>
</dbReference>
<dbReference type="AlphaFoldDB" id="A0A1H2SQK5"/>
<sequence>MELVDLTTTPAEALPLTAFKAHLRLGSGFADDSLQDDLLAGYLRATLAAIEARTGKVLFERVLQWRLSRWAEAGHQPLPVAPVTAITSVALRNAEGGVSEVAVALYGLERDTHRPRLFAKGATLPAITHDGEAVVSMTAGFGPSWDDIPADLQQAVLLLAAHYYEHRSETNGAVRAMPFGVVSLLESYRNIRVLGARS</sequence>
<dbReference type="Gene3D" id="1.10.3230.30">
    <property type="entry name" value="Phage gp6-like head-tail connector protein"/>
    <property type="match status" value="1"/>
</dbReference>
<dbReference type="STRING" id="670155.SAMN04488001_0882"/>
<organism evidence="1 2">
    <name type="scientific">Litoreibacter albidus</name>
    <dbReference type="NCBI Taxonomy" id="670155"/>
    <lineage>
        <taxon>Bacteria</taxon>
        <taxon>Pseudomonadati</taxon>
        <taxon>Pseudomonadota</taxon>
        <taxon>Alphaproteobacteria</taxon>
        <taxon>Rhodobacterales</taxon>
        <taxon>Roseobacteraceae</taxon>
        <taxon>Litoreibacter</taxon>
    </lineage>
</organism>
<evidence type="ECO:0000313" key="2">
    <source>
        <dbReference type="Proteomes" id="UP000199441"/>
    </source>
</evidence>
<dbReference type="InterPro" id="IPR011738">
    <property type="entry name" value="Phage_CHP"/>
</dbReference>
<proteinExistence type="predicted"/>
<dbReference type="OrthoDB" id="8478788at2"/>
<dbReference type="EMBL" id="FNOI01000001">
    <property type="protein sequence ID" value="SDW33329.1"/>
    <property type="molecule type" value="Genomic_DNA"/>
</dbReference>
<evidence type="ECO:0000313" key="1">
    <source>
        <dbReference type="EMBL" id="SDW33329.1"/>
    </source>
</evidence>
<accession>A0A1H2SQK5</accession>
<dbReference type="Proteomes" id="UP000199441">
    <property type="component" value="Unassembled WGS sequence"/>
</dbReference>
<gene>
    <name evidence="1" type="ORF">SAMN04488001_0882</name>
</gene>
<dbReference type="NCBIfam" id="TIGR02215">
    <property type="entry name" value="phage_chp_gp8"/>
    <property type="match status" value="1"/>
</dbReference>